<keyword evidence="7" id="KW-0067">ATP-binding</keyword>
<dbReference type="Gene3D" id="1.10.287.130">
    <property type="match status" value="1"/>
</dbReference>
<gene>
    <name evidence="15" type="ORF">ENK44_04370</name>
</gene>
<keyword evidence="4" id="KW-0808">Transferase</keyword>
<dbReference type="PROSITE" id="PS50109">
    <property type="entry name" value="HIS_KIN"/>
    <property type="match status" value="1"/>
</dbReference>
<dbReference type="InterPro" id="IPR036890">
    <property type="entry name" value="HATPase_C_sf"/>
</dbReference>
<dbReference type="Gene3D" id="2.60.40.10">
    <property type="entry name" value="Immunoglobulins"/>
    <property type="match status" value="1"/>
</dbReference>
<evidence type="ECO:0000256" key="9">
    <source>
        <dbReference type="ARBA" id="ARBA00064003"/>
    </source>
</evidence>
<keyword evidence="8" id="KW-0902">Two-component regulatory system</keyword>
<dbReference type="GO" id="GO:0005524">
    <property type="term" value="F:ATP binding"/>
    <property type="evidence" value="ECO:0007669"/>
    <property type="project" value="UniProtKB-KW"/>
</dbReference>
<dbReference type="FunFam" id="1.10.287.130:FF:000002">
    <property type="entry name" value="Two-component osmosensing histidine kinase"/>
    <property type="match status" value="1"/>
</dbReference>
<dbReference type="SUPFAM" id="SSF55874">
    <property type="entry name" value="ATPase domain of HSP90 chaperone/DNA topoisomerase II/histidine kinase"/>
    <property type="match status" value="1"/>
</dbReference>
<dbReference type="SUPFAM" id="SSF63829">
    <property type="entry name" value="Calcium-dependent phosphotriesterase"/>
    <property type="match status" value="1"/>
</dbReference>
<evidence type="ECO:0000256" key="7">
    <source>
        <dbReference type="ARBA" id="ARBA00022840"/>
    </source>
</evidence>
<organism evidence="15">
    <name type="scientific">Caldithrix abyssi</name>
    <dbReference type="NCBI Taxonomy" id="187145"/>
    <lineage>
        <taxon>Bacteria</taxon>
        <taxon>Pseudomonadati</taxon>
        <taxon>Calditrichota</taxon>
        <taxon>Calditrichia</taxon>
        <taxon>Calditrichales</taxon>
        <taxon>Calditrichaceae</taxon>
        <taxon>Caldithrix</taxon>
    </lineage>
</organism>
<dbReference type="SMART" id="SM00388">
    <property type="entry name" value="HisKA"/>
    <property type="match status" value="1"/>
</dbReference>
<dbReference type="InterPro" id="IPR004358">
    <property type="entry name" value="Sig_transdc_His_kin-like_C"/>
</dbReference>
<dbReference type="FunFam" id="3.30.565.10:FF:000010">
    <property type="entry name" value="Sensor histidine kinase RcsC"/>
    <property type="match status" value="1"/>
</dbReference>
<dbReference type="InterPro" id="IPR015943">
    <property type="entry name" value="WD40/YVTN_repeat-like_dom_sf"/>
</dbReference>
<feature type="domain" description="Response regulatory" evidence="14">
    <location>
        <begin position="1268"/>
        <end position="1387"/>
    </location>
</feature>
<comment type="catalytic activity">
    <reaction evidence="1">
        <text>ATP + protein L-histidine = ADP + protein N-phospho-L-histidine.</text>
        <dbReference type="EC" id="2.7.13.3"/>
    </reaction>
</comment>
<dbReference type="InterPro" id="IPR005467">
    <property type="entry name" value="His_kinase_dom"/>
</dbReference>
<dbReference type="InterPro" id="IPR003594">
    <property type="entry name" value="HATPase_dom"/>
</dbReference>
<dbReference type="SMART" id="SM00448">
    <property type="entry name" value="REC"/>
    <property type="match status" value="1"/>
</dbReference>
<evidence type="ECO:0000256" key="1">
    <source>
        <dbReference type="ARBA" id="ARBA00000085"/>
    </source>
</evidence>
<dbReference type="PROSITE" id="PS50110">
    <property type="entry name" value="RESPONSE_REGULATORY"/>
    <property type="match status" value="2"/>
</dbReference>
<feature type="domain" description="Histidine kinase" evidence="13">
    <location>
        <begin position="893"/>
        <end position="1114"/>
    </location>
</feature>
<dbReference type="EC" id="2.7.13.3" evidence="2"/>
<feature type="domain" description="Response regulatory" evidence="14">
    <location>
        <begin position="1131"/>
        <end position="1244"/>
    </location>
</feature>
<dbReference type="CDD" id="cd16922">
    <property type="entry name" value="HATPase_EvgS-ArcB-TorS-like"/>
    <property type="match status" value="1"/>
</dbReference>
<dbReference type="Gene3D" id="3.30.565.10">
    <property type="entry name" value="Histidine kinase-like ATPase, C-terminal domain"/>
    <property type="match status" value="1"/>
</dbReference>
<dbReference type="CDD" id="cd00082">
    <property type="entry name" value="HisKA"/>
    <property type="match status" value="1"/>
</dbReference>
<evidence type="ECO:0000256" key="10">
    <source>
        <dbReference type="ARBA" id="ARBA00068150"/>
    </source>
</evidence>
<evidence type="ECO:0000256" key="2">
    <source>
        <dbReference type="ARBA" id="ARBA00012438"/>
    </source>
</evidence>
<dbReference type="PANTHER" id="PTHR45339">
    <property type="entry name" value="HYBRID SIGNAL TRANSDUCTION HISTIDINE KINASE J"/>
    <property type="match status" value="1"/>
</dbReference>
<proteinExistence type="predicted"/>
<evidence type="ECO:0000256" key="5">
    <source>
        <dbReference type="ARBA" id="ARBA00022741"/>
    </source>
</evidence>
<comment type="caution">
    <text evidence="15">The sequence shown here is derived from an EMBL/GenBank/DDBJ whole genome shotgun (WGS) entry which is preliminary data.</text>
</comment>
<dbReference type="FunFam" id="2.60.40.10:FF:000791">
    <property type="entry name" value="Two-component system sensor histidine kinase/response regulator"/>
    <property type="match status" value="1"/>
</dbReference>
<dbReference type="Gene3D" id="2.130.10.10">
    <property type="entry name" value="YVTN repeat-like/Quinoprotein amine dehydrogenase"/>
    <property type="match status" value="3"/>
</dbReference>
<dbReference type="SUPFAM" id="SSF52172">
    <property type="entry name" value="CheY-like"/>
    <property type="match status" value="2"/>
</dbReference>
<dbReference type="SUPFAM" id="SSF50998">
    <property type="entry name" value="Quinoprotein alcohol dehydrogenase-like"/>
    <property type="match status" value="1"/>
</dbReference>
<evidence type="ECO:0000256" key="8">
    <source>
        <dbReference type="ARBA" id="ARBA00023012"/>
    </source>
</evidence>
<evidence type="ECO:0000256" key="3">
    <source>
        <dbReference type="ARBA" id="ARBA00022553"/>
    </source>
</evidence>
<dbReference type="Pfam" id="PF00072">
    <property type="entry name" value="Response_reg"/>
    <property type="match status" value="1"/>
</dbReference>
<comment type="subunit">
    <text evidence="9">At low DSF concentrations, interacts with RpfF.</text>
</comment>
<name>A0A7V4TZM4_CALAY</name>
<dbReference type="InterPro" id="IPR011047">
    <property type="entry name" value="Quinoprotein_ADH-like_sf"/>
</dbReference>
<feature type="coiled-coil region" evidence="12">
    <location>
        <begin position="856"/>
        <end position="883"/>
    </location>
</feature>
<feature type="modified residue" description="4-aspartylphosphate" evidence="11">
    <location>
        <position position="1317"/>
    </location>
</feature>
<dbReference type="Pfam" id="PF07494">
    <property type="entry name" value="Reg_prop"/>
    <property type="match status" value="8"/>
</dbReference>
<dbReference type="SUPFAM" id="SSF47384">
    <property type="entry name" value="Homodimeric domain of signal transducing histidine kinase"/>
    <property type="match status" value="1"/>
</dbReference>
<feature type="modified residue" description="4-aspartylphosphate" evidence="11">
    <location>
        <position position="1181"/>
    </location>
</feature>
<dbReference type="Gene3D" id="3.40.50.2300">
    <property type="match status" value="2"/>
</dbReference>
<evidence type="ECO:0000256" key="12">
    <source>
        <dbReference type="SAM" id="Coils"/>
    </source>
</evidence>
<dbReference type="Pfam" id="PF00512">
    <property type="entry name" value="HisKA"/>
    <property type="match status" value="1"/>
</dbReference>
<dbReference type="Pfam" id="PF02518">
    <property type="entry name" value="HATPase_c"/>
    <property type="match status" value="1"/>
</dbReference>
<dbReference type="PRINTS" id="PR00344">
    <property type="entry name" value="BCTRLSENSOR"/>
</dbReference>
<dbReference type="PANTHER" id="PTHR45339:SF1">
    <property type="entry name" value="HYBRID SIGNAL TRANSDUCTION HISTIDINE KINASE J"/>
    <property type="match status" value="1"/>
</dbReference>
<keyword evidence="5" id="KW-0547">Nucleotide-binding</keyword>
<dbReference type="InterPro" id="IPR011006">
    <property type="entry name" value="CheY-like_superfamily"/>
</dbReference>
<evidence type="ECO:0000259" key="13">
    <source>
        <dbReference type="PROSITE" id="PS50109"/>
    </source>
</evidence>
<evidence type="ECO:0000259" key="14">
    <source>
        <dbReference type="PROSITE" id="PS50110"/>
    </source>
</evidence>
<dbReference type="InterPro" id="IPR003661">
    <property type="entry name" value="HisK_dim/P_dom"/>
</dbReference>
<dbReference type="InterPro" id="IPR036097">
    <property type="entry name" value="HisK_dim/P_sf"/>
</dbReference>
<accession>A0A7V4TZM4</accession>
<dbReference type="InterPro" id="IPR011123">
    <property type="entry name" value="Y_Y_Y"/>
</dbReference>
<dbReference type="InterPro" id="IPR011110">
    <property type="entry name" value="Reg_prop"/>
</dbReference>
<keyword evidence="3 11" id="KW-0597">Phosphoprotein</keyword>
<evidence type="ECO:0000256" key="11">
    <source>
        <dbReference type="PROSITE-ProRule" id="PRU00169"/>
    </source>
</evidence>
<evidence type="ECO:0000256" key="6">
    <source>
        <dbReference type="ARBA" id="ARBA00022777"/>
    </source>
</evidence>
<dbReference type="GO" id="GO:0000155">
    <property type="term" value="F:phosphorelay sensor kinase activity"/>
    <property type="evidence" value="ECO:0007669"/>
    <property type="project" value="InterPro"/>
</dbReference>
<reference evidence="15" key="1">
    <citation type="journal article" date="2020" name="mSystems">
        <title>Genome- and Community-Level Interaction Insights into Carbon Utilization and Element Cycling Functions of Hydrothermarchaeota in Hydrothermal Sediment.</title>
        <authorList>
            <person name="Zhou Z."/>
            <person name="Liu Y."/>
            <person name="Xu W."/>
            <person name="Pan J."/>
            <person name="Luo Z.H."/>
            <person name="Li M."/>
        </authorList>
    </citation>
    <scope>NUCLEOTIDE SEQUENCE [LARGE SCALE GENOMIC DNA]</scope>
    <source>
        <strain evidence="15">HyVt-577</strain>
    </source>
</reference>
<keyword evidence="12" id="KW-0175">Coiled coil</keyword>
<keyword evidence="6 15" id="KW-0418">Kinase</keyword>
<dbReference type="InterPro" id="IPR013783">
    <property type="entry name" value="Ig-like_fold"/>
</dbReference>
<dbReference type="Pfam" id="PF07495">
    <property type="entry name" value="Y_Y_Y"/>
    <property type="match status" value="1"/>
</dbReference>
<protein>
    <recommendedName>
        <fullName evidence="10">Sensory/regulatory protein RpfC</fullName>
        <ecNumber evidence="2">2.7.13.3</ecNumber>
    </recommendedName>
</protein>
<sequence>MSKRLIFLLQIVVYCLFFLHTVSSKETSIRFDHLSTEDGLSSSTVFSIVQDQQGFLWFGTMHGLHKYDGYHIEVFKNDPNDSSSVSNNNSGNLFVDSKGFLWIGTWGDGLDKFDPVSGKKIKQYFHGAQDTNTISGNRVQSLFEDSQGYLWFGTYKDGLNRFNPQSGKFIHFKHQAGDPSSLSNNRIWSINEDQHGRIWLATSNGVNVYTPGSDGFKQFFHQPNNPESLSSNWSRVVYIDMYGGIWIGTQNGLNRYHPDTDTFTRYLYKPDAKNQYGWFTINSVLRSKTCGDSILWVGTTRGFIRLNVKTGNFIRYQYNKIDPNSLSANDVRDLYEDKSGIIWIATRGGGVNKFYPTPQSFNHYAPDVNNPNSLSSSRVWAIQPDYAKRGEEIVWIGTDYGLNRWDKTTNTFKHYFNNPNDPHSISNNEIWSIYRDEQGTIWLGSRSGLDRYNRKSDSFTRFDLRSKDASKHLGGISSINKVKSRPGYLWLTDYSRGLFVFNPETNELKQYLNDPKDSSSISHSEVWCVYEDGHGNVWIGTGDGLNLMDIPTGTFKRIPAMSAGQQNHFRVYAIHEDKNHYLWLATDNGLWRFHIKTKQFLQFSEKDGLPDQRIVGILEDSAHNLWLSTNKGLCRFNPETFQSKIYGTQHGLQSNEFLPGAYRKSPKGEFFFGGVNGFNIFFPDKLSENRHPPEVFITDLKIFNQSVRPSKNKNGILRKPLSVTRFLELPSRYNVFSLEFVALDFVAPKYNRYAYMLEGFDPDWIYTDATRRYVTYTNLDPGEYTFRVKASNSDQIWNEAGAVLGIVITPPFWKTWWFRITGILFAVLVGYVLYSTRIKYIKNQKALLKDLVEKRTSALQSEIQEHKKTEKQLQEAIQVASEANMLKSQFLANMSHEIRTPMNGVIGMIHLLKESGLNQEQKEYVSLLNRSANFLMEIINDILDFSKIEAGGMELENIDFKLGETIENICELAAIKASEKKLQFYCLIKNDIPDLLKGDPLRLRQILLNLISNAIKFTEKGGISIEVAKIKENDQRVKLAFSVHDTGIGIPPDAIGKLFRSFSQVDGSTTRKYGGTGLGLAISKELVDLMGGTIKVKSDVGKGSTFWIILEFDKQTEIVTPSSRPDLSGKRALIANPYSGNLAVLEEYLNDFKCRVLSTQSLAEMMLFLEKEEAFDFVFTDIELPGFNEAILTSLSKYSLNKLILTAPVGTINPYQEFVNKGACSSLTRPIKRTALKQILNNQYAEKSGNDLANKATVRTDEPEQEYSILLAEDNLINQKLIIRLVEKMGYKIHAVVNGKLAIEALKEESYDLVLMDLQMPEMDGIKAAQYIRQKDSGVINPQIPIVALTANIRKEDREACFAAGMNDFLTKPIKIEELKNTLRKHLSSNPK</sequence>
<evidence type="ECO:0000313" key="15">
    <source>
        <dbReference type="EMBL" id="HGY54913.1"/>
    </source>
</evidence>
<evidence type="ECO:0000256" key="4">
    <source>
        <dbReference type="ARBA" id="ARBA00022679"/>
    </source>
</evidence>
<dbReference type="InterPro" id="IPR001789">
    <property type="entry name" value="Sig_transdc_resp-reg_receiver"/>
</dbReference>
<dbReference type="SMART" id="SM00387">
    <property type="entry name" value="HATPase_c"/>
    <property type="match status" value="1"/>
</dbReference>
<dbReference type="EMBL" id="DRQG01000034">
    <property type="protein sequence ID" value="HGY54913.1"/>
    <property type="molecule type" value="Genomic_DNA"/>
</dbReference>
<dbReference type="Proteomes" id="UP000885779">
    <property type="component" value="Unassembled WGS sequence"/>
</dbReference>
<dbReference type="CDD" id="cd17546">
    <property type="entry name" value="REC_hyHK_CKI1_RcsC-like"/>
    <property type="match status" value="1"/>
</dbReference>